<gene>
    <name evidence="1" type="ORF">GP486_004862</name>
</gene>
<reference evidence="1" key="1">
    <citation type="submission" date="2021-03" db="EMBL/GenBank/DDBJ databases">
        <title>Comparative genomics and phylogenomic investigation of the class Geoglossomycetes provide insights into ecological specialization and systematics.</title>
        <authorList>
            <person name="Melie T."/>
            <person name="Pirro S."/>
            <person name="Miller A.N."/>
            <person name="Quandt A."/>
        </authorList>
    </citation>
    <scope>NUCLEOTIDE SEQUENCE</scope>
    <source>
        <strain evidence="1">CAQ_001_2017</strain>
    </source>
</reference>
<protein>
    <submittedName>
        <fullName evidence="1">Uncharacterized protein</fullName>
    </submittedName>
</protein>
<evidence type="ECO:0000313" key="2">
    <source>
        <dbReference type="Proteomes" id="UP000750711"/>
    </source>
</evidence>
<accession>A0A9P8LAC4</accession>
<evidence type="ECO:0000313" key="1">
    <source>
        <dbReference type="EMBL" id="KAH0558481.1"/>
    </source>
</evidence>
<organism evidence="1 2">
    <name type="scientific">Trichoglossum hirsutum</name>
    <dbReference type="NCBI Taxonomy" id="265104"/>
    <lineage>
        <taxon>Eukaryota</taxon>
        <taxon>Fungi</taxon>
        <taxon>Dikarya</taxon>
        <taxon>Ascomycota</taxon>
        <taxon>Pezizomycotina</taxon>
        <taxon>Geoglossomycetes</taxon>
        <taxon>Geoglossales</taxon>
        <taxon>Geoglossaceae</taxon>
        <taxon>Trichoglossum</taxon>
    </lineage>
</organism>
<comment type="caution">
    <text evidence="1">The sequence shown here is derived from an EMBL/GenBank/DDBJ whole genome shotgun (WGS) entry which is preliminary data.</text>
</comment>
<proteinExistence type="predicted"/>
<dbReference type="EMBL" id="JAGHQM010000833">
    <property type="protein sequence ID" value="KAH0558481.1"/>
    <property type="molecule type" value="Genomic_DNA"/>
</dbReference>
<keyword evidence="2" id="KW-1185">Reference proteome</keyword>
<feature type="non-terminal residue" evidence="1">
    <location>
        <position position="1"/>
    </location>
</feature>
<name>A0A9P8LAC4_9PEZI</name>
<dbReference type="Proteomes" id="UP000750711">
    <property type="component" value="Unassembled WGS sequence"/>
</dbReference>
<sequence length="98" mass="11084">RADNKDEEASGLIKTEFYKKLKDPKTLYHEIAKLIQQAKNLRAFSENYCKQLVEVKQALQCSKTGGSTPVLSKGRRSMKLLDPLLFDSSTKDGVTYDN</sequence>
<dbReference type="AlphaFoldDB" id="A0A9P8LAC4"/>